<evidence type="ECO:0000313" key="2">
    <source>
        <dbReference type="EMBL" id="MBI6885146.1"/>
    </source>
</evidence>
<dbReference type="Pfam" id="PF18299">
    <property type="entry name" value="R2K_2"/>
    <property type="match status" value="1"/>
</dbReference>
<evidence type="ECO:0000259" key="1">
    <source>
        <dbReference type="Pfam" id="PF18299"/>
    </source>
</evidence>
<reference evidence="2" key="1">
    <citation type="submission" date="2020-12" db="EMBL/GenBank/DDBJ databases">
        <title>Enhanced detection system for hospital associated transmission using whole genome sequencing surveillance.</title>
        <authorList>
            <person name="Harrison L.H."/>
            <person name="Van Tyne D."/>
            <person name="Marsh J.W."/>
            <person name="Griffith M.P."/>
            <person name="Snyder D.J."/>
            <person name="Cooper V.S."/>
            <person name="Mustapha M."/>
        </authorList>
    </citation>
    <scope>NUCLEOTIDE SEQUENCE</scope>
    <source>
        <strain evidence="2">PSB00042</strain>
    </source>
</reference>
<protein>
    <submittedName>
        <fullName evidence="2">ATP-grasp domain-containing protein</fullName>
    </submittedName>
</protein>
<proteinExistence type="predicted"/>
<dbReference type="EMBL" id="JAEHTE010000015">
    <property type="protein sequence ID" value="MBI6885146.1"/>
    <property type="molecule type" value="Genomic_DNA"/>
</dbReference>
<comment type="caution">
    <text evidence="2">The sequence shown here is derived from an EMBL/GenBank/DDBJ whole genome shotgun (WGS) entry which is preliminary data.</text>
</comment>
<dbReference type="InterPro" id="IPR041261">
    <property type="entry name" value="R2K_2"/>
</dbReference>
<dbReference type="Proteomes" id="UP000637061">
    <property type="component" value="Unassembled WGS sequence"/>
</dbReference>
<accession>A0A8I1EGL9</accession>
<name>A0A8I1EGL9_PSEPU</name>
<organism evidence="2 3">
    <name type="scientific">Pseudomonas putida</name>
    <name type="common">Arthrobacter siderocapsulatus</name>
    <dbReference type="NCBI Taxonomy" id="303"/>
    <lineage>
        <taxon>Bacteria</taxon>
        <taxon>Pseudomonadati</taxon>
        <taxon>Pseudomonadota</taxon>
        <taxon>Gammaproteobacteria</taxon>
        <taxon>Pseudomonadales</taxon>
        <taxon>Pseudomonadaceae</taxon>
        <taxon>Pseudomonas</taxon>
    </lineage>
</organism>
<evidence type="ECO:0000313" key="3">
    <source>
        <dbReference type="Proteomes" id="UP000637061"/>
    </source>
</evidence>
<sequence length="243" mass="26831">MSVLIEHKSGFCLNPEEALVAGYLKASGQAFEIASLSQVDRARVDATSKHLVVGTIPFIAAALRQRGITLVAEDTYPSVLSGLMRRRVWKSTIKRAQESIEDGSRPFFIKPYARAKRFTGFVLTDSMDYRLVGVSRNESIWCSEVISFVSEWRMYVIRGRLVHSGHYGGSHEVKPSGEVVDEAIRLMSSQAGCPASYALDMGVTDTGETALVEVNDAYAIGAYGIEPGLYFSFLKTRWDELCA</sequence>
<gene>
    <name evidence="2" type="ORF">JEU22_14620</name>
</gene>
<dbReference type="RefSeq" id="WP_198747549.1">
    <property type="nucleotide sequence ID" value="NZ_JAEHTE010000015.1"/>
</dbReference>
<feature type="domain" description="ATP-grasp" evidence="1">
    <location>
        <begin position="84"/>
        <end position="230"/>
    </location>
</feature>
<dbReference type="AlphaFoldDB" id="A0A8I1EGL9"/>